<dbReference type="PANTHER" id="PTHR42194">
    <property type="entry name" value="UPF0276 PROTEIN HI_1600"/>
    <property type="match status" value="1"/>
</dbReference>
<dbReference type="SUPFAM" id="SSF51658">
    <property type="entry name" value="Xylose isomerase-like"/>
    <property type="match status" value="1"/>
</dbReference>
<accession>A0A5B8L4E2</accession>
<keyword evidence="2" id="KW-1185">Reference proteome</keyword>
<dbReference type="NCBIfam" id="NF003818">
    <property type="entry name" value="PRK05409.1"/>
    <property type="match status" value="1"/>
</dbReference>
<dbReference type="Proteomes" id="UP000321389">
    <property type="component" value="Chromosome"/>
</dbReference>
<dbReference type="Pfam" id="PF05114">
    <property type="entry name" value="MbnB_TglH_ChrH"/>
    <property type="match status" value="1"/>
</dbReference>
<name>A0A5B8L4E2_9HYPH</name>
<reference evidence="1" key="1">
    <citation type="submission" date="2020-04" db="EMBL/GenBank/DDBJ databases">
        <title>Nitratireductor sp. nov. isolated from mangrove soil.</title>
        <authorList>
            <person name="Ye Y."/>
        </authorList>
    </citation>
    <scope>NUCLEOTIDE SEQUENCE</scope>
    <source>
        <strain evidence="1">SY7</strain>
    </source>
</reference>
<dbReference type="OrthoDB" id="9763101at2"/>
<dbReference type="PANTHER" id="PTHR42194:SF1">
    <property type="entry name" value="UPF0276 PROTEIN HI_1600"/>
    <property type="match status" value="1"/>
</dbReference>
<dbReference type="RefSeq" id="WP_146301432.1">
    <property type="nucleotide sequence ID" value="NZ_CP042301.2"/>
</dbReference>
<dbReference type="Gene3D" id="3.20.20.150">
    <property type="entry name" value="Divalent-metal-dependent TIM barrel enzymes"/>
    <property type="match status" value="1"/>
</dbReference>
<dbReference type="EMBL" id="CP042301">
    <property type="protein sequence ID" value="QDZ02797.1"/>
    <property type="molecule type" value="Genomic_DNA"/>
</dbReference>
<proteinExistence type="predicted"/>
<protein>
    <submittedName>
        <fullName evidence="1">DUF692 domain-containing protein</fullName>
    </submittedName>
</protein>
<dbReference type="KEGG" id="niy:FQ775_21835"/>
<organism evidence="1 2">
    <name type="scientific">Nitratireductor mangrovi</name>
    <dbReference type="NCBI Taxonomy" id="2599600"/>
    <lineage>
        <taxon>Bacteria</taxon>
        <taxon>Pseudomonadati</taxon>
        <taxon>Pseudomonadota</taxon>
        <taxon>Alphaproteobacteria</taxon>
        <taxon>Hyphomicrobiales</taxon>
        <taxon>Phyllobacteriaceae</taxon>
        <taxon>Nitratireductor</taxon>
    </lineage>
</organism>
<dbReference type="AlphaFoldDB" id="A0A5B8L4E2"/>
<dbReference type="InterPro" id="IPR036237">
    <property type="entry name" value="Xyl_isomerase-like_sf"/>
</dbReference>
<dbReference type="InterPro" id="IPR007801">
    <property type="entry name" value="MbnB/TglH/ChrH"/>
</dbReference>
<sequence>MPRQFHPLPIPAAAGIGLRAPHIGDMLKWRPAAGWLEVHAENYMGDGSAVANLETLRQSYPLSVHGVGLSLGSADGIDRDHLARLVRLCDRLQPDLVSEHLAWSVADGAFLNDLLPLRYDDEALALVVRNVDQVQSALGRPLLIENLSAYIALEGASMSEAEFLAQLVSRTGCGLLLDVNNVYVSAHNLGFDADEFIAGLPGAAVGEIHLAGHAANDTDFGPVLIDDHGSRVPPAVWTLYARVIERIGRRPTLIEWDSDLPSLDVLLGEAMWADLIMGALARDGAGSASGAGGQLGPVTADQCAAPVRLPVLKAFHLVRPAASLANYPERRNRRAVA</sequence>
<evidence type="ECO:0000313" key="2">
    <source>
        <dbReference type="Proteomes" id="UP000321389"/>
    </source>
</evidence>
<evidence type="ECO:0000313" key="1">
    <source>
        <dbReference type="EMBL" id="QDZ02797.1"/>
    </source>
</evidence>
<gene>
    <name evidence="1" type="ORF">FQ775_21835</name>
</gene>